<evidence type="ECO:0000313" key="2">
    <source>
        <dbReference type="EMBL" id="RYR42421.1"/>
    </source>
</evidence>
<organism evidence="2 3">
    <name type="scientific">Arachis hypogaea</name>
    <name type="common">Peanut</name>
    <dbReference type="NCBI Taxonomy" id="3818"/>
    <lineage>
        <taxon>Eukaryota</taxon>
        <taxon>Viridiplantae</taxon>
        <taxon>Streptophyta</taxon>
        <taxon>Embryophyta</taxon>
        <taxon>Tracheophyta</taxon>
        <taxon>Spermatophyta</taxon>
        <taxon>Magnoliopsida</taxon>
        <taxon>eudicotyledons</taxon>
        <taxon>Gunneridae</taxon>
        <taxon>Pentapetalae</taxon>
        <taxon>rosids</taxon>
        <taxon>fabids</taxon>
        <taxon>Fabales</taxon>
        <taxon>Fabaceae</taxon>
        <taxon>Papilionoideae</taxon>
        <taxon>50 kb inversion clade</taxon>
        <taxon>dalbergioids sensu lato</taxon>
        <taxon>Dalbergieae</taxon>
        <taxon>Pterocarpus clade</taxon>
        <taxon>Arachis</taxon>
    </lineage>
</organism>
<comment type="caution">
    <text evidence="2">The sequence shown here is derived from an EMBL/GenBank/DDBJ whole genome shotgun (WGS) entry which is preliminary data.</text>
</comment>
<evidence type="ECO:0000313" key="3">
    <source>
        <dbReference type="Proteomes" id="UP000289738"/>
    </source>
</evidence>
<reference evidence="2 3" key="1">
    <citation type="submission" date="2019-01" db="EMBL/GenBank/DDBJ databases">
        <title>Sequencing of cultivated peanut Arachis hypogaea provides insights into genome evolution and oil improvement.</title>
        <authorList>
            <person name="Chen X."/>
        </authorList>
    </citation>
    <scope>NUCLEOTIDE SEQUENCE [LARGE SCALE GENOMIC DNA]</scope>
    <source>
        <strain evidence="3">cv. Fuhuasheng</strain>
        <tissue evidence="2">Leaves</tissue>
    </source>
</reference>
<keyword evidence="1" id="KW-0472">Membrane</keyword>
<feature type="transmembrane region" description="Helical" evidence="1">
    <location>
        <begin position="108"/>
        <end position="127"/>
    </location>
</feature>
<dbReference type="AlphaFoldDB" id="A0A445BV31"/>
<evidence type="ECO:0008006" key="4">
    <source>
        <dbReference type="Google" id="ProtNLM"/>
    </source>
</evidence>
<gene>
    <name evidence="2" type="ORF">Ahy_A08g038898</name>
</gene>
<proteinExistence type="predicted"/>
<dbReference type="Proteomes" id="UP000289738">
    <property type="component" value="Chromosome A08"/>
</dbReference>
<dbReference type="EMBL" id="SDMP01000008">
    <property type="protein sequence ID" value="RYR42421.1"/>
    <property type="molecule type" value="Genomic_DNA"/>
</dbReference>
<protein>
    <recommendedName>
        <fullName evidence="4">Zinc finger GRF-type domain-containing protein</fullName>
    </recommendedName>
</protein>
<accession>A0A445BV31</accession>
<keyword evidence="1" id="KW-1133">Transmembrane helix</keyword>
<keyword evidence="3" id="KW-1185">Reference proteome</keyword>
<evidence type="ECO:0000256" key="1">
    <source>
        <dbReference type="SAM" id="Phobius"/>
    </source>
</evidence>
<sequence length="128" mass="15188">MGSSNASGGKKLKFQHPKCKCGSYAIMQGSAIVKNPEWIFLRCCHYRTERSHCNYFMWLDELIFYHFVHEEDIDVHERMLMLENKFEQLEHKMNLAIEENSKKWSIGFRFYVMVAMLIILVAVKYTVV</sequence>
<keyword evidence="1" id="KW-0812">Transmembrane</keyword>
<name>A0A445BV31_ARAHY</name>